<name>A0A1D2MVJ8_ORCCI</name>
<proteinExistence type="predicted"/>
<evidence type="ECO:0000259" key="15">
    <source>
        <dbReference type="Pfam" id="PF00534"/>
    </source>
</evidence>
<evidence type="ECO:0000256" key="3">
    <source>
        <dbReference type="ARBA" id="ARBA00022676"/>
    </source>
</evidence>
<evidence type="ECO:0000313" key="17">
    <source>
        <dbReference type="EMBL" id="ODM97093.1"/>
    </source>
</evidence>
<evidence type="ECO:0000256" key="8">
    <source>
        <dbReference type="ARBA" id="ARBA00023136"/>
    </source>
</evidence>
<evidence type="ECO:0000256" key="1">
    <source>
        <dbReference type="ARBA" id="ARBA00004389"/>
    </source>
</evidence>
<keyword evidence="5 14" id="KW-0812">Transmembrane</keyword>
<feature type="transmembrane region" description="Helical" evidence="14">
    <location>
        <begin position="124"/>
        <end position="147"/>
    </location>
</feature>
<evidence type="ECO:0000256" key="7">
    <source>
        <dbReference type="ARBA" id="ARBA00022989"/>
    </source>
</evidence>
<keyword evidence="8 14" id="KW-0472">Membrane</keyword>
<keyword evidence="6" id="KW-0256">Endoplasmic reticulum</keyword>
<dbReference type="OMA" id="CKLIIDW"/>
<evidence type="ECO:0000256" key="12">
    <source>
        <dbReference type="ARBA" id="ARBA00045071"/>
    </source>
</evidence>
<dbReference type="SUPFAM" id="SSF53756">
    <property type="entry name" value="UDP-Glycosyltransferase/glycogen phosphorylase"/>
    <property type="match status" value="1"/>
</dbReference>
<feature type="region of interest" description="Disordered" evidence="13">
    <location>
        <begin position="1"/>
        <end position="36"/>
    </location>
</feature>
<evidence type="ECO:0000256" key="5">
    <source>
        <dbReference type="ARBA" id="ARBA00022692"/>
    </source>
</evidence>
<evidence type="ECO:0000256" key="11">
    <source>
        <dbReference type="ARBA" id="ARBA00033088"/>
    </source>
</evidence>
<dbReference type="InterPro" id="IPR026051">
    <property type="entry name" value="ALG1-like"/>
</dbReference>
<evidence type="ECO:0000256" key="4">
    <source>
        <dbReference type="ARBA" id="ARBA00022679"/>
    </source>
</evidence>
<evidence type="ECO:0000256" key="14">
    <source>
        <dbReference type="SAM" id="Phobius"/>
    </source>
</evidence>
<dbReference type="PANTHER" id="PTHR13036">
    <property type="entry name" value="BETA1,4 MANNOSYLTRANSFERASE"/>
    <property type="match status" value="1"/>
</dbReference>
<accession>A0A1D2MVJ8</accession>
<dbReference type="GO" id="GO:0004578">
    <property type="term" value="F:chitobiosyldiphosphodolichol beta-mannosyltransferase activity"/>
    <property type="evidence" value="ECO:0007669"/>
    <property type="project" value="UniProtKB-EC"/>
</dbReference>
<reference evidence="17 18" key="1">
    <citation type="journal article" date="2016" name="Genome Biol. Evol.">
        <title>Gene Family Evolution Reflects Adaptation to Soil Environmental Stressors in the Genome of the Collembolan Orchesella cincta.</title>
        <authorList>
            <person name="Faddeeva-Vakhrusheva A."/>
            <person name="Derks M.F."/>
            <person name="Anvar S.Y."/>
            <person name="Agamennone V."/>
            <person name="Suring W."/>
            <person name="Smit S."/>
            <person name="van Straalen N.M."/>
            <person name="Roelofs D."/>
        </authorList>
    </citation>
    <scope>NUCLEOTIDE SEQUENCE [LARGE SCALE GENOMIC DNA]</scope>
    <source>
        <tissue evidence="17">Mixed pool</tissue>
    </source>
</reference>
<sequence length="475" mass="53880">MRKRKNLTDSKATEGEVEQAGEHESTGDLAVSSGAVEADSSSPIELLNRKPREYKRTVCIVVLGDIGRSPRMRYHAQSFSKEGFLVTIIGYSGSGLPQDILENPSISTVTMREAPSLLQKFPRLLAYPLKMAWLSVMLTFAFLWMVVANQFCPEFILLQNPPAIPSLALCWLYSKIFACDFIVDWHNYGFSLMSLVIGSKNPLVRFATWFENYFGSKADSHLCVTRAMKDDLRERLGVSAVTLYDRPPTQFKSLSASEQLQFVEELCTDYYPNLKNDLLSKPTSSRTCGILVSSTSWTEDEDFGILLSALESYEKVRNQNTNQFPKLIVFITGKGPMKDYYQEKIKQLNLKNVEIYLPWLKHEDYPRLLACADLGISLHTSSSGLDLPMKVVDMFGCGLPVCAVNFKCVSELVEHNVNGLIFNDAEELAVQIQDWFKEFPKKPNSNHSEFRANLVSFQSLRWDENWIHNVMPLLK</sequence>
<dbReference type="GO" id="GO:0005789">
    <property type="term" value="C:endoplasmic reticulum membrane"/>
    <property type="evidence" value="ECO:0007669"/>
    <property type="project" value="UniProtKB-SubCell"/>
</dbReference>
<dbReference type="STRING" id="48709.A0A1D2MVJ8"/>
<gene>
    <name evidence="17" type="ORF">Ocin01_09589</name>
</gene>
<dbReference type="OrthoDB" id="614844at2759"/>
<evidence type="ECO:0000256" key="2">
    <source>
        <dbReference type="ARBA" id="ARBA00004922"/>
    </source>
</evidence>
<dbReference type="Pfam" id="PF00534">
    <property type="entry name" value="Glycos_transf_1"/>
    <property type="match status" value="1"/>
</dbReference>
<keyword evidence="3 17" id="KW-0328">Glycosyltransferase</keyword>
<evidence type="ECO:0000256" key="9">
    <source>
        <dbReference type="ARBA" id="ARBA00031434"/>
    </source>
</evidence>
<dbReference type="PANTHER" id="PTHR13036:SF0">
    <property type="entry name" value="CHITOBIOSYLDIPHOSPHODOLICHOL BETA-MANNOSYLTRANSFERASE"/>
    <property type="match status" value="1"/>
</dbReference>
<evidence type="ECO:0000256" key="13">
    <source>
        <dbReference type="SAM" id="MobiDB-lite"/>
    </source>
</evidence>
<dbReference type="AlphaFoldDB" id="A0A1D2MVJ8"/>
<comment type="pathway">
    <text evidence="2">Protein modification; protein glycosylation.</text>
</comment>
<keyword evidence="7 14" id="KW-1133">Transmembrane helix</keyword>
<comment type="subcellular location">
    <subcellularLocation>
        <location evidence="1">Endoplasmic reticulum membrane</location>
        <topology evidence="1">Single-pass membrane protein</topology>
    </subcellularLocation>
</comment>
<feature type="domain" description="Glycosyltransferase subfamily 4-like N-terminal" evidence="16">
    <location>
        <begin position="76"/>
        <end position="240"/>
    </location>
</feature>
<dbReference type="Proteomes" id="UP000094527">
    <property type="component" value="Unassembled WGS sequence"/>
</dbReference>
<feature type="domain" description="Glycosyl transferase family 1" evidence="15">
    <location>
        <begin position="310"/>
        <end position="438"/>
    </location>
</feature>
<dbReference type="Gene3D" id="3.40.50.2000">
    <property type="entry name" value="Glycogen Phosphorylase B"/>
    <property type="match status" value="2"/>
</dbReference>
<comment type="catalytic activity">
    <reaction evidence="12">
        <text>an N,N'-diacetylchitobiosyl-diphospho-di-trans,poly-cis-dolichol + GDP-alpha-D-mannose = a beta-D-Man-(1-&gt;4)-beta-D-GlcNAc-(1-&gt;4)-alpha-D-GlcNAc-diphospho-di-trans,poly-cis-dolichol + GDP + H(+)</text>
        <dbReference type="Rhea" id="RHEA:13865"/>
        <dbReference type="Rhea" id="RHEA-COMP:19510"/>
        <dbReference type="Rhea" id="RHEA-COMP:19511"/>
        <dbReference type="ChEBI" id="CHEBI:15378"/>
        <dbReference type="ChEBI" id="CHEBI:57269"/>
        <dbReference type="ChEBI" id="CHEBI:57527"/>
        <dbReference type="ChEBI" id="CHEBI:58189"/>
        <dbReference type="ChEBI" id="CHEBI:58472"/>
        <dbReference type="EC" id="2.4.1.142"/>
    </reaction>
    <physiologicalReaction direction="left-to-right" evidence="12">
        <dbReference type="Rhea" id="RHEA:13866"/>
    </physiologicalReaction>
</comment>
<dbReference type="InterPro" id="IPR028098">
    <property type="entry name" value="Glyco_trans_4-like_N"/>
</dbReference>
<evidence type="ECO:0000256" key="10">
    <source>
        <dbReference type="ARBA" id="ARBA00031566"/>
    </source>
</evidence>
<evidence type="ECO:0000259" key="16">
    <source>
        <dbReference type="Pfam" id="PF13579"/>
    </source>
</evidence>
<keyword evidence="4 17" id="KW-0808">Transferase</keyword>
<protein>
    <recommendedName>
        <fullName evidence="10">Beta-1,4-mannosyltransferase</fullName>
    </recommendedName>
    <alternativeName>
        <fullName evidence="11">GDP-Man:GlcNAc2-PP-dolichol mannosyltransferase</fullName>
    </alternativeName>
    <alternativeName>
        <fullName evidence="9">GDP-mannose-dolichol diphosphochitobiose mannosyltransferase</fullName>
    </alternativeName>
</protein>
<evidence type="ECO:0000313" key="18">
    <source>
        <dbReference type="Proteomes" id="UP000094527"/>
    </source>
</evidence>
<keyword evidence="18" id="KW-1185">Reference proteome</keyword>
<feature type="compositionally biased region" description="Basic and acidic residues" evidence="13">
    <location>
        <begin position="1"/>
        <end position="26"/>
    </location>
</feature>
<organism evidence="17 18">
    <name type="scientific">Orchesella cincta</name>
    <name type="common">Springtail</name>
    <name type="synonym">Podura cincta</name>
    <dbReference type="NCBI Taxonomy" id="48709"/>
    <lineage>
        <taxon>Eukaryota</taxon>
        <taxon>Metazoa</taxon>
        <taxon>Ecdysozoa</taxon>
        <taxon>Arthropoda</taxon>
        <taxon>Hexapoda</taxon>
        <taxon>Collembola</taxon>
        <taxon>Entomobryomorpha</taxon>
        <taxon>Entomobryoidea</taxon>
        <taxon>Orchesellidae</taxon>
        <taxon>Orchesellinae</taxon>
        <taxon>Orchesella</taxon>
    </lineage>
</organism>
<comment type="caution">
    <text evidence="17">The sequence shown here is derived from an EMBL/GenBank/DDBJ whole genome shotgun (WGS) entry which is preliminary data.</text>
</comment>
<dbReference type="EMBL" id="LJIJ01000474">
    <property type="protein sequence ID" value="ODM97093.1"/>
    <property type="molecule type" value="Genomic_DNA"/>
</dbReference>
<evidence type="ECO:0000256" key="6">
    <source>
        <dbReference type="ARBA" id="ARBA00022824"/>
    </source>
</evidence>
<dbReference type="Pfam" id="PF13579">
    <property type="entry name" value="Glyco_trans_4_4"/>
    <property type="match status" value="1"/>
</dbReference>
<dbReference type="InterPro" id="IPR001296">
    <property type="entry name" value="Glyco_trans_1"/>
</dbReference>